<gene>
    <name evidence="3" type="ORF">PTSG_00633</name>
</gene>
<dbReference type="GeneID" id="16078697"/>
<protein>
    <recommendedName>
        <fullName evidence="2">EDRF1 TPR repeats region domain-containing protein</fullName>
    </recommendedName>
</protein>
<name>F2TX16_SALR5</name>
<reference evidence="3" key="1">
    <citation type="submission" date="2009-08" db="EMBL/GenBank/DDBJ databases">
        <title>Annotation of Salpingoeca rosetta.</title>
        <authorList>
            <consortium name="The Broad Institute Genome Sequencing Platform"/>
            <person name="Russ C."/>
            <person name="Cuomo C."/>
            <person name="Burger G."/>
            <person name="Gray M.W."/>
            <person name="Holland P.W.H."/>
            <person name="King N."/>
            <person name="Lang F.B.F."/>
            <person name="Roger A.J."/>
            <person name="Ruiz-Trillo I."/>
            <person name="Young S.K."/>
            <person name="Zeng Q."/>
            <person name="Gargeya S."/>
            <person name="Alvarado L."/>
            <person name="Berlin A."/>
            <person name="Chapman S.B."/>
            <person name="Chen Z."/>
            <person name="Freedman E."/>
            <person name="Gellesch M."/>
            <person name="Goldberg J."/>
            <person name="Griggs A."/>
            <person name="Gujja S."/>
            <person name="Heilman E."/>
            <person name="Heiman D."/>
            <person name="Howarth C."/>
            <person name="Mehta T."/>
            <person name="Neiman D."/>
            <person name="Pearson M."/>
            <person name="Roberts A."/>
            <person name="Saif S."/>
            <person name="Shea T."/>
            <person name="Shenoy N."/>
            <person name="Sisk P."/>
            <person name="Stolte C."/>
            <person name="Sykes S."/>
            <person name="White J."/>
            <person name="Yandava C."/>
            <person name="Haas B."/>
            <person name="Nusbaum C."/>
            <person name="Birren B."/>
        </authorList>
    </citation>
    <scope>NUCLEOTIDE SEQUENCE [LARGE SCALE GENOMIC DNA]</scope>
    <source>
        <strain evidence="3">ATCC 50818</strain>
    </source>
</reference>
<feature type="domain" description="EDRF1 TPR repeats region" evidence="2">
    <location>
        <begin position="12"/>
        <end position="227"/>
    </location>
</feature>
<dbReference type="KEGG" id="sre:PTSG_00633"/>
<feature type="region of interest" description="Disordered" evidence="1">
    <location>
        <begin position="249"/>
        <end position="274"/>
    </location>
</feature>
<accession>F2TX16</accession>
<dbReference type="AlphaFoldDB" id="F2TX16"/>
<feature type="compositionally biased region" description="Basic residues" evidence="1">
    <location>
        <begin position="265"/>
        <end position="274"/>
    </location>
</feature>
<dbReference type="InterPro" id="IPR056583">
    <property type="entry name" value="EDRF1_TPR"/>
</dbReference>
<evidence type="ECO:0000259" key="2">
    <source>
        <dbReference type="Pfam" id="PF23723"/>
    </source>
</evidence>
<dbReference type="InParanoid" id="F2TX16"/>
<evidence type="ECO:0000313" key="3">
    <source>
        <dbReference type="EMBL" id="EGD75925.1"/>
    </source>
</evidence>
<dbReference type="Pfam" id="PF23723">
    <property type="entry name" value="TPR_EDRF1"/>
    <property type="match status" value="1"/>
</dbReference>
<evidence type="ECO:0000256" key="1">
    <source>
        <dbReference type="SAM" id="MobiDB-lite"/>
    </source>
</evidence>
<sequence>MGTAGASPHAVASTADRNLHMHAIQYYQQAKDCLARRAVHPQLWDRIQLELGGTHLGVAALLASAAPGLRDDTHVDSYLNSAIAIFADISRNLTSASATAGRHDNAAWISAMRRAVSLKLGEAHHRLGLVHRRWAAAAARTAASKASKVAESHLNKALSYYAMYPDETAGLVLQVHFERATLHSSAHGRHSGSPSVGALKRSLRDLLACKDALATLLRARRACATDAHSSVSTQVADGAPSLPLAVQVRKTSAGPSSLAELRNPERHRKTARSS</sequence>
<dbReference type="Proteomes" id="UP000007799">
    <property type="component" value="Unassembled WGS sequence"/>
</dbReference>
<evidence type="ECO:0000313" key="4">
    <source>
        <dbReference type="Proteomes" id="UP000007799"/>
    </source>
</evidence>
<keyword evidence="4" id="KW-1185">Reference proteome</keyword>
<dbReference type="RefSeq" id="XP_004998101.1">
    <property type="nucleotide sequence ID" value="XM_004998044.1"/>
</dbReference>
<organism evidence="4">
    <name type="scientific">Salpingoeca rosetta (strain ATCC 50818 / BSB-021)</name>
    <dbReference type="NCBI Taxonomy" id="946362"/>
    <lineage>
        <taxon>Eukaryota</taxon>
        <taxon>Choanoflagellata</taxon>
        <taxon>Craspedida</taxon>
        <taxon>Salpingoecidae</taxon>
        <taxon>Salpingoeca</taxon>
    </lineage>
</organism>
<proteinExistence type="predicted"/>
<dbReference type="EMBL" id="GL832956">
    <property type="protein sequence ID" value="EGD75925.1"/>
    <property type="molecule type" value="Genomic_DNA"/>
</dbReference>